<dbReference type="SUPFAM" id="SSF52540">
    <property type="entry name" value="P-loop containing nucleoside triphosphate hydrolases"/>
    <property type="match status" value="1"/>
</dbReference>
<feature type="non-terminal residue" evidence="5">
    <location>
        <position position="1"/>
    </location>
</feature>
<dbReference type="Gene3D" id="3.40.50.300">
    <property type="entry name" value="P-loop containing nucleotide triphosphate hydrolases"/>
    <property type="match status" value="1"/>
</dbReference>
<comment type="caution">
    <text evidence="5">The sequence shown here is derived from an EMBL/GenBank/DDBJ whole genome shotgun (WGS) entry which is preliminary data.</text>
</comment>
<dbReference type="PANTHER" id="PTHR36766:SF30">
    <property type="entry name" value="TIR-NBS TYPE DISEASE RESISTANCE PROTEIN-RELATED"/>
    <property type="match status" value="1"/>
</dbReference>
<dbReference type="SMART" id="SM00382">
    <property type="entry name" value="AAA"/>
    <property type="match status" value="1"/>
</dbReference>
<accession>A0AA38BWS7</accession>
<gene>
    <name evidence="5" type="ORF">KI387_034238</name>
</gene>
<keyword evidence="3" id="KW-0611">Plant defense</keyword>
<dbReference type="GO" id="GO:0043531">
    <property type="term" value="F:ADP binding"/>
    <property type="evidence" value="ECO:0007669"/>
    <property type="project" value="InterPro"/>
</dbReference>
<dbReference type="PANTHER" id="PTHR36766">
    <property type="entry name" value="PLANT BROAD-SPECTRUM MILDEW RESISTANCE PROTEIN RPW8"/>
    <property type="match status" value="1"/>
</dbReference>
<dbReference type="EMBL" id="JAHRHJ020003813">
    <property type="protein sequence ID" value="KAH9290121.1"/>
    <property type="molecule type" value="Genomic_DNA"/>
</dbReference>
<keyword evidence="2" id="KW-0677">Repeat</keyword>
<dbReference type="Pfam" id="PF00931">
    <property type="entry name" value="NB-ARC"/>
    <property type="match status" value="1"/>
</dbReference>
<evidence type="ECO:0000313" key="6">
    <source>
        <dbReference type="Proteomes" id="UP000824469"/>
    </source>
</evidence>
<dbReference type="Proteomes" id="UP000824469">
    <property type="component" value="Unassembled WGS sequence"/>
</dbReference>
<dbReference type="InterPro" id="IPR008808">
    <property type="entry name" value="Powdery_mildew-R_dom"/>
</dbReference>
<keyword evidence="6" id="KW-1185">Reference proteome</keyword>
<dbReference type="InterPro" id="IPR027417">
    <property type="entry name" value="P-loop_NTPase"/>
</dbReference>
<dbReference type="AlphaFoldDB" id="A0AA38BWS7"/>
<comment type="similarity">
    <text evidence="1">Belongs to the disease resistance NB-LRR family.</text>
</comment>
<dbReference type="Pfam" id="PF05659">
    <property type="entry name" value="RPW8"/>
    <property type="match status" value="1"/>
</dbReference>
<dbReference type="OMA" id="SDYHEDG"/>
<feature type="domain" description="AAA+ ATPase" evidence="4">
    <location>
        <begin position="194"/>
        <end position="333"/>
    </location>
</feature>
<dbReference type="Gene3D" id="1.10.8.430">
    <property type="entry name" value="Helical domain of apoptotic protease-activating factors"/>
    <property type="match status" value="1"/>
</dbReference>
<dbReference type="InterPro" id="IPR032675">
    <property type="entry name" value="LRR_dom_sf"/>
</dbReference>
<dbReference type="SUPFAM" id="SSF52058">
    <property type="entry name" value="L domain-like"/>
    <property type="match status" value="1"/>
</dbReference>
<dbReference type="PRINTS" id="PR00364">
    <property type="entry name" value="DISEASERSIST"/>
</dbReference>
<proteinExistence type="inferred from homology"/>
<evidence type="ECO:0000313" key="5">
    <source>
        <dbReference type="EMBL" id="KAH9290121.1"/>
    </source>
</evidence>
<dbReference type="Gene3D" id="3.80.10.10">
    <property type="entry name" value="Ribonuclease Inhibitor"/>
    <property type="match status" value="1"/>
</dbReference>
<dbReference type="Gene3D" id="1.10.10.10">
    <property type="entry name" value="Winged helix-like DNA-binding domain superfamily/Winged helix DNA-binding domain"/>
    <property type="match status" value="1"/>
</dbReference>
<name>A0AA38BWS7_TAXCH</name>
<organism evidence="5 6">
    <name type="scientific">Taxus chinensis</name>
    <name type="common">Chinese yew</name>
    <name type="synonym">Taxus wallichiana var. chinensis</name>
    <dbReference type="NCBI Taxonomy" id="29808"/>
    <lineage>
        <taxon>Eukaryota</taxon>
        <taxon>Viridiplantae</taxon>
        <taxon>Streptophyta</taxon>
        <taxon>Embryophyta</taxon>
        <taxon>Tracheophyta</taxon>
        <taxon>Spermatophyta</taxon>
        <taxon>Pinopsida</taxon>
        <taxon>Pinidae</taxon>
        <taxon>Conifers II</taxon>
        <taxon>Cupressales</taxon>
        <taxon>Taxaceae</taxon>
        <taxon>Taxus</taxon>
    </lineage>
</organism>
<dbReference type="InterPro" id="IPR002182">
    <property type="entry name" value="NB-ARC"/>
</dbReference>
<dbReference type="InterPro" id="IPR003593">
    <property type="entry name" value="AAA+_ATPase"/>
</dbReference>
<evidence type="ECO:0000256" key="3">
    <source>
        <dbReference type="ARBA" id="ARBA00022821"/>
    </source>
</evidence>
<evidence type="ECO:0000256" key="2">
    <source>
        <dbReference type="ARBA" id="ARBA00022737"/>
    </source>
</evidence>
<protein>
    <recommendedName>
        <fullName evidence="4">AAA+ ATPase domain-containing protein</fullName>
    </recommendedName>
</protein>
<dbReference type="InterPro" id="IPR036388">
    <property type="entry name" value="WH-like_DNA-bd_sf"/>
</dbReference>
<evidence type="ECO:0000256" key="1">
    <source>
        <dbReference type="ARBA" id="ARBA00008894"/>
    </source>
</evidence>
<sequence length="767" mass="86347">MALEIVLSAAAGVALQEVVTGTKKLINVFSSSACNKLKETLDLLKPVIDEIYQSSLSLVSSSETWVRTIEGFQTKIAGGRQLVIDCNKTSLLKVHKKFRYGNKIHKLQKDIRDFIITILLPTVALNHSNQLKDIASNINANTHEIGLLRRQIIQISAANVEQREWSLCVPNMPSCLVGFDMFLTQLKELVLDSNASMVGVTGMSGSGKSTLASALCHDNEVRGYFKNRVLYITVSKIPNLQGILETIWENIVGSPKPGFHNVEDAHNKLQRQISSWKNQPTLVILDDVCSLSNLQKLLFEGDQYKTLVTTRDERIIRKQHNAQLYRLPLLQEEHALSLFCHWAFGQPTIPNTHDKEVVKKVQSECKGLPLALRVIGSSLRDEPPPVWIIAQNKLSRGDSISDYHEDGLYEPLKTTSIDVLDDDEKQCFLDLAAFPQGRTISANALLDIWVYVRGMDWDEAYMLLREFADRSLLELKRDPWGPGVAYGSAYGLSFSQHDVLRNLALYLAKQDNEIRYRRLYMPHYYKPSKWHTVDLCNVQIVSIHIGATDDRQWSQMEFPEAEVLVLFSTATGYCIPTFLHTMKKLKVLIVHNYSARRAKFNGLDGFIGLSQLKTLQLERLIVPSLYDYLKFLGSLEKLSLSLCEGLADMSRLGRDEILNLPELLEFNVDHCSDLEELPAGICSLNSLKMLSVTNCHRLAKLPDELGNLGVLEVLRLCACAGLTSLPASMCSLQQLEFLDISQCGCLMALPQGFHELSRLKKLDMREC</sequence>
<reference evidence="5 6" key="1">
    <citation type="journal article" date="2021" name="Nat. Plants">
        <title>The Taxus genome provides insights into paclitaxel biosynthesis.</title>
        <authorList>
            <person name="Xiong X."/>
            <person name="Gou J."/>
            <person name="Liao Q."/>
            <person name="Li Y."/>
            <person name="Zhou Q."/>
            <person name="Bi G."/>
            <person name="Li C."/>
            <person name="Du R."/>
            <person name="Wang X."/>
            <person name="Sun T."/>
            <person name="Guo L."/>
            <person name="Liang H."/>
            <person name="Lu P."/>
            <person name="Wu Y."/>
            <person name="Zhang Z."/>
            <person name="Ro D.K."/>
            <person name="Shang Y."/>
            <person name="Huang S."/>
            <person name="Yan J."/>
        </authorList>
    </citation>
    <scope>NUCLEOTIDE SEQUENCE [LARGE SCALE GENOMIC DNA]</scope>
    <source>
        <strain evidence="5">Ta-2019</strain>
    </source>
</reference>
<dbReference type="GO" id="GO:0006952">
    <property type="term" value="P:defense response"/>
    <property type="evidence" value="ECO:0007669"/>
    <property type="project" value="UniProtKB-KW"/>
</dbReference>
<evidence type="ECO:0000259" key="4">
    <source>
        <dbReference type="SMART" id="SM00382"/>
    </source>
</evidence>
<dbReference type="InterPro" id="IPR042197">
    <property type="entry name" value="Apaf_helical"/>
</dbReference>